<dbReference type="RefSeq" id="WP_071133418.1">
    <property type="nucleotide sequence ID" value="NZ_LIGX01000041.1"/>
</dbReference>
<evidence type="ECO:0000256" key="2">
    <source>
        <dbReference type="ARBA" id="ARBA00005811"/>
    </source>
</evidence>
<feature type="transmembrane region" description="Helical" evidence="8">
    <location>
        <begin position="20"/>
        <end position="41"/>
    </location>
</feature>
<evidence type="ECO:0000256" key="6">
    <source>
        <dbReference type="ARBA" id="ARBA00023136"/>
    </source>
</evidence>
<keyword evidence="10" id="KW-1185">Reference proteome</keyword>
<sequence>MGKKALKAADDTEASVDMSPMIDCCFLLLIFFVVNATAITVKKDKNVKMPTAVASDELKKANGLIVVNVFNPDKMKDSSYPAGTIWASDERKGFSNEAELEEYLKTRKEELEKKKNEKGQEFEEVRLYIRGDATAPYKYTNKVITAAGKNGITNIVFGALPTK</sequence>
<dbReference type="Proteomes" id="UP000176204">
    <property type="component" value="Chromosome I"/>
</dbReference>
<keyword evidence="7" id="KW-0813">Transport</keyword>
<dbReference type="GO" id="GO:0022857">
    <property type="term" value="F:transmembrane transporter activity"/>
    <property type="evidence" value="ECO:0007669"/>
    <property type="project" value="InterPro"/>
</dbReference>
<evidence type="ECO:0000256" key="3">
    <source>
        <dbReference type="ARBA" id="ARBA00022475"/>
    </source>
</evidence>
<dbReference type="InterPro" id="IPR003400">
    <property type="entry name" value="ExbD"/>
</dbReference>
<evidence type="ECO:0000256" key="8">
    <source>
        <dbReference type="SAM" id="Phobius"/>
    </source>
</evidence>
<dbReference type="AlphaFoldDB" id="A0A1C7P969"/>
<dbReference type="PANTHER" id="PTHR30558:SF3">
    <property type="entry name" value="BIOPOLYMER TRANSPORT PROTEIN EXBD-RELATED"/>
    <property type="match status" value="1"/>
</dbReference>
<gene>
    <name evidence="9" type="ORF">PYTT_1833</name>
</gene>
<evidence type="ECO:0000256" key="5">
    <source>
        <dbReference type="ARBA" id="ARBA00022989"/>
    </source>
</evidence>
<keyword evidence="4 7" id="KW-0812">Transmembrane</keyword>
<evidence type="ECO:0000256" key="1">
    <source>
        <dbReference type="ARBA" id="ARBA00004162"/>
    </source>
</evidence>
<dbReference type="GO" id="GO:0015031">
    <property type="term" value="P:protein transport"/>
    <property type="evidence" value="ECO:0007669"/>
    <property type="project" value="UniProtKB-KW"/>
</dbReference>
<accession>A0A1C7P969</accession>
<proteinExistence type="inferred from homology"/>
<evidence type="ECO:0000313" key="9">
    <source>
        <dbReference type="EMBL" id="SEH93343.1"/>
    </source>
</evidence>
<name>A0A1C7P969_9BACT</name>
<keyword evidence="7" id="KW-0653">Protein transport</keyword>
<keyword evidence="3" id="KW-1003">Cell membrane</keyword>
<keyword evidence="5 8" id="KW-1133">Transmembrane helix</keyword>
<comment type="similarity">
    <text evidence="2 7">Belongs to the ExbD/TolR family.</text>
</comment>
<protein>
    <submittedName>
        <fullName evidence="9">Biopolymer transport protein exbd/tolr</fullName>
    </submittedName>
</protein>
<dbReference type="STRING" id="1679444.PYTT_1833"/>
<evidence type="ECO:0000256" key="7">
    <source>
        <dbReference type="RuleBase" id="RU003879"/>
    </source>
</evidence>
<dbReference type="KEGG" id="agl:PYTT_1833"/>
<dbReference type="EMBL" id="LT629973">
    <property type="protein sequence ID" value="SEH93343.1"/>
    <property type="molecule type" value="Genomic_DNA"/>
</dbReference>
<dbReference type="GO" id="GO:0005886">
    <property type="term" value="C:plasma membrane"/>
    <property type="evidence" value="ECO:0007669"/>
    <property type="project" value="UniProtKB-SubCell"/>
</dbReference>
<evidence type="ECO:0000256" key="4">
    <source>
        <dbReference type="ARBA" id="ARBA00022692"/>
    </source>
</evidence>
<dbReference type="OrthoDB" id="192662at2"/>
<comment type="subcellular location">
    <subcellularLocation>
        <location evidence="1">Cell membrane</location>
        <topology evidence="1">Single-pass membrane protein</topology>
    </subcellularLocation>
    <subcellularLocation>
        <location evidence="7">Cell membrane</location>
        <topology evidence="7">Single-pass type II membrane protein</topology>
    </subcellularLocation>
</comment>
<dbReference type="Pfam" id="PF02472">
    <property type="entry name" value="ExbD"/>
    <property type="match status" value="1"/>
</dbReference>
<organism evidence="9 10">
    <name type="scientific">Akkermansia glycaniphila</name>
    <dbReference type="NCBI Taxonomy" id="1679444"/>
    <lineage>
        <taxon>Bacteria</taxon>
        <taxon>Pseudomonadati</taxon>
        <taxon>Verrucomicrobiota</taxon>
        <taxon>Verrucomicrobiia</taxon>
        <taxon>Verrucomicrobiales</taxon>
        <taxon>Akkermansiaceae</taxon>
        <taxon>Akkermansia</taxon>
    </lineage>
</organism>
<reference evidence="10" key="1">
    <citation type="submission" date="2016-09" db="EMBL/GenBank/DDBJ databases">
        <authorList>
            <person name="Koehorst J."/>
        </authorList>
    </citation>
    <scope>NUCLEOTIDE SEQUENCE [LARGE SCALE GENOMIC DNA]</scope>
</reference>
<evidence type="ECO:0000313" key="10">
    <source>
        <dbReference type="Proteomes" id="UP000176204"/>
    </source>
</evidence>
<keyword evidence="6 8" id="KW-0472">Membrane</keyword>
<dbReference type="PANTHER" id="PTHR30558">
    <property type="entry name" value="EXBD MEMBRANE COMPONENT OF PMF-DRIVEN MACROMOLECULE IMPORT SYSTEM"/>
    <property type="match status" value="1"/>
</dbReference>